<keyword evidence="8 10" id="KW-0520">NAD</keyword>
<name>R6AEH5_9FIRM</name>
<evidence type="ECO:0000256" key="4">
    <source>
        <dbReference type="ARBA" id="ARBA00022679"/>
    </source>
</evidence>
<dbReference type="SUPFAM" id="SSF52374">
    <property type="entry name" value="Nucleotidylyl transferase"/>
    <property type="match status" value="1"/>
</dbReference>
<proteinExistence type="inferred from homology"/>
<comment type="pathway">
    <text evidence="2 10">Cofactor biosynthesis; NAD(+) biosynthesis; deamido-NAD(+) from nicotinate D-ribonucleotide: step 1/1.</text>
</comment>
<dbReference type="NCBIfam" id="TIGR00125">
    <property type="entry name" value="cyt_tran_rel"/>
    <property type="match status" value="1"/>
</dbReference>
<keyword evidence="7 10" id="KW-0067">ATP-binding</keyword>
<evidence type="ECO:0000256" key="10">
    <source>
        <dbReference type="HAMAP-Rule" id="MF_00244"/>
    </source>
</evidence>
<evidence type="ECO:0000256" key="1">
    <source>
        <dbReference type="ARBA" id="ARBA00002324"/>
    </source>
</evidence>
<evidence type="ECO:0000259" key="11">
    <source>
        <dbReference type="Pfam" id="PF01467"/>
    </source>
</evidence>
<evidence type="ECO:0000256" key="3">
    <source>
        <dbReference type="ARBA" id="ARBA00022642"/>
    </source>
</evidence>
<dbReference type="GO" id="GO:0009435">
    <property type="term" value="P:NAD+ biosynthetic process"/>
    <property type="evidence" value="ECO:0007669"/>
    <property type="project" value="UniProtKB-UniRule"/>
</dbReference>
<keyword evidence="4 10" id="KW-0808">Transferase</keyword>
<dbReference type="InterPro" id="IPR005248">
    <property type="entry name" value="NadD/NMNAT"/>
</dbReference>
<dbReference type="EC" id="2.7.7.18" evidence="10"/>
<evidence type="ECO:0000256" key="5">
    <source>
        <dbReference type="ARBA" id="ARBA00022695"/>
    </source>
</evidence>
<comment type="catalytic activity">
    <reaction evidence="9 10">
        <text>nicotinate beta-D-ribonucleotide + ATP + H(+) = deamido-NAD(+) + diphosphate</text>
        <dbReference type="Rhea" id="RHEA:22860"/>
        <dbReference type="ChEBI" id="CHEBI:15378"/>
        <dbReference type="ChEBI" id="CHEBI:30616"/>
        <dbReference type="ChEBI" id="CHEBI:33019"/>
        <dbReference type="ChEBI" id="CHEBI:57502"/>
        <dbReference type="ChEBI" id="CHEBI:58437"/>
        <dbReference type="EC" id="2.7.7.18"/>
    </reaction>
</comment>
<evidence type="ECO:0000313" key="12">
    <source>
        <dbReference type="EMBL" id="CDA39497.1"/>
    </source>
</evidence>
<feature type="domain" description="Cytidyltransferase-like" evidence="11">
    <location>
        <begin position="43"/>
        <end position="208"/>
    </location>
</feature>
<dbReference type="Gene3D" id="3.40.50.620">
    <property type="entry name" value="HUPs"/>
    <property type="match status" value="1"/>
</dbReference>
<dbReference type="NCBIfam" id="NF000840">
    <property type="entry name" value="PRK00071.1-3"/>
    <property type="match status" value="1"/>
</dbReference>
<dbReference type="InterPro" id="IPR014729">
    <property type="entry name" value="Rossmann-like_a/b/a_fold"/>
</dbReference>
<evidence type="ECO:0000256" key="6">
    <source>
        <dbReference type="ARBA" id="ARBA00022741"/>
    </source>
</evidence>
<dbReference type="Pfam" id="PF01467">
    <property type="entry name" value="CTP_transf_like"/>
    <property type="match status" value="1"/>
</dbReference>
<dbReference type="AlphaFoldDB" id="R6AEH5"/>
<dbReference type="HAMAP" id="MF_00244">
    <property type="entry name" value="NaMN_adenylyltr"/>
    <property type="match status" value="1"/>
</dbReference>
<dbReference type="Proteomes" id="UP000018175">
    <property type="component" value="Unassembled WGS sequence"/>
</dbReference>
<dbReference type="InterPro" id="IPR004821">
    <property type="entry name" value="Cyt_trans-like"/>
</dbReference>
<keyword evidence="3 10" id="KW-0662">Pyridine nucleotide biosynthesis</keyword>
<organism evidence="12">
    <name type="scientific">Lachnospira eligens CAG:72</name>
    <dbReference type="NCBI Taxonomy" id="1263077"/>
    <lineage>
        <taxon>Bacteria</taxon>
        <taxon>Bacillati</taxon>
        <taxon>Bacillota</taxon>
        <taxon>Clostridia</taxon>
        <taxon>Lachnospirales</taxon>
        <taxon>Lachnospiraceae</taxon>
        <taxon>Lachnospira</taxon>
    </lineage>
</organism>
<dbReference type="GO" id="GO:0005524">
    <property type="term" value="F:ATP binding"/>
    <property type="evidence" value="ECO:0007669"/>
    <property type="project" value="UniProtKB-KW"/>
</dbReference>
<dbReference type="GO" id="GO:0004515">
    <property type="term" value="F:nicotinate-nucleotide adenylyltransferase activity"/>
    <property type="evidence" value="ECO:0007669"/>
    <property type="project" value="UniProtKB-UniRule"/>
</dbReference>
<accession>R6AEH5</accession>
<protein>
    <recommendedName>
        <fullName evidence="10">Probable nicotinate-nucleotide adenylyltransferase</fullName>
        <ecNumber evidence="10">2.7.7.18</ecNumber>
    </recommendedName>
    <alternativeName>
        <fullName evidence="10">Deamido-NAD(+) diphosphorylase</fullName>
    </alternativeName>
    <alternativeName>
        <fullName evidence="10">Deamido-NAD(+) pyrophosphorylase</fullName>
    </alternativeName>
    <alternativeName>
        <fullName evidence="10">Nicotinate mononucleotide adenylyltransferase</fullName>
        <shortName evidence="10">NaMN adenylyltransferase</shortName>
    </alternativeName>
</protein>
<comment type="caution">
    <text evidence="12">The sequence shown here is derived from an EMBL/GenBank/DDBJ whole genome shotgun (WGS) entry which is preliminary data.</text>
</comment>
<dbReference type="UniPathway" id="UPA00253">
    <property type="reaction ID" value="UER00332"/>
</dbReference>
<evidence type="ECO:0000256" key="9">
    <source>
        <dbReference type="ARBA" id="ARBA00048721"/>
    </source>
</evidence>
<dbReference type="CDD" id="cd02165">
    <property type="entry name" value="NMNAT"/>
    <property type="match status" value="1"/>
</dbReference>
<comment type="function">
    <text evidence="1 10">Catalyzes the reversible adenylation of nicotinate mononucleotide (NaMN) to nicotinic acid adenine dinucleotide (NaAD).</text>
</comment>
<sequence>MPDVPTSSLIWMKYYSCLQAHLLTKIILPLYFTMINSDKIIGIMGGTFNPIHKGHTGIARCAYEQSDIDEILFMPSGTPAYKDNSPIVSATDRCNMVKLAIKPFDYMSLSTIETDRPGNTYTADTLAQIYDSYKKIYFIIGADSLLYIQDWYHPEYICSHCHLLCANRDNNSASVLIEQKHFLADKYGAVIDFIDVPELPYSSTDIRKKVAMGLSVKEDVGEEVEEYIKSRKLYV</sequence>
<gene>
    <name evidence="10" type="primary">nadD</name>
    <name evidence="12" type="ORF">BN765_01656</name>
</gene>
<dbReference type="NCBIfam" id="TIGR00482">
    <property type="entry name" value="nicotinate (nicotinamide) nucleotide adenylyltransferase"/>
    <property type="match status" value="1"/>
</dbReference>
<keyword evidence="6 10" id="KW-0547">Nucleotide-binding</keyword>
<reference evidence="12" key="1">
    <citation type="submission" date="2012-11" db="EMBL/GenBank/DDBJ databases">
        <title>Dependencies among metagenomic species, viruses, plasmids and units of genetic variation.</title>
        <authorList>
            <person name="Nielsen H.B."/>
            <person name="Almeida M."/>
            <person name="Juncker A.S."/>
            <person name="Rasmussen S."/>
            <person name="Li J."/>
            <person name="Sunagawa S."/>
            <person name="Plichta D."/>
            <person name="Gautier L."/>
            <person name="Le Chatelier E."/>
            <person name="Peletier E."/>
            <person name="Bonde I."/>
            <person name="Nielsen T."/>
            <person name="Manichanh C."/>
            <person name="Arumugam M."/>
            <person name="Batto J."/>
            <person name="Santos M.B.Q.D."/>
            <person name="Blom N."/>
            <person name="Borruel N."/>
            <person name="Burgdorf K.S."/>
            <person name="Boumezbeur F."/>
            <person name="Casellas F."/>
            <person name="Dore J."/>
            <person name="Guarner F."/>
            <person name="Hansen T."/>
            <person name="Hildebrand F."/>
            <person name="Kaas R.S."/>
            <person name="Kennedy S."/>
            <person name="Kristiansen K."/>
            <person name="Kultima J.R."/>
            <person name="Leonard P."/>
            <person name="Levenez F."/>
            <person name="Lund O."/>
            <person name="Moumen B."/>
            <person name="Le Paslier D."/>
            <person name="Pons N."/>
            <person name="Pedersen O."/>
            <person name="Prifti E."/>
            <person name="Qin J."/>
            <person name="Raes J."/>
            <person name="Tap J."/>
            <person name="Tims S."/>
            <person name="Ussery D.W."/>
            <person name="Yamada T."/>
            <person name="MetaHit consortium"/>
            <person name="Renault P."/>
            <person name="Sicheritz-Ponten T."/>
            <person name="Bork P."/>
            <person name="Wang J."/>
            <person name="Brunak S."/>
            <person name="Ehrlich S.D."/>
        </authorList>
    </citation>
    <scope>NUCLEOTIDE SEQUENCE [LARGE SCALE GENOMIC DNA]</scope>
</reference>
<dbReference type="PANTHER" id="PTHR39321:SF3">
    <property type="entry name" value="PHOSPHOPANTETHEINE ADENYLYLTRANSFERASE"/>
    <property type="match status" value="1"/>
</dbReference>
<dbReference type="PANTHER" id="PTHR39321">
    <property type="entry name" value="NICOTINATE-NUCLEOTIDE ADENYLYLTRANSFERASE-RELATED"/>
    <property type="match status" value="1"/>
</dbReference>
<comment type="similarity">
    <text evidence="10">Belongs to the NadD family.</text>
</comment>
<dbReference type="EMBL" id="CBBU010000054">
    <property type="protein sequence ID" value="CDA39497.1"/>
    <property type="molecule type" value="Genomic_DNA"/>
</dbReference>
<evidence type="ECO:0000256" key="2">
    <source>
        <dbReference type="ARBA" id="ARBA00005019"/>
    </source>
</evidence>
<evidence type="ECO:0000256" key="8">
    <source>
        <dbReference type="ARBA" id="ARBA00023027"/>
    </source>
</evidence>
<evidence type="ECO:0000256" key="7">
    <source>
        <dbReference type="ARBA" id="ARBA00022840"/>
    </source>
</evidence>
<keyword evidence="5 10" id="KW-0548">Nucleotidyltransferase</keyword>